<dbReference type="EMBL" id="BMMZ01000012">
    <property type="protein sequence ID" value="GGL77791.1"/>
    <property type="molecule type" value="Genomic_DNA"/>
</dbReference>
<reference evidence="8" key="2">
    <citation type="submission" date="2020-09" db="EMBL/GenBank/DDBJ databases">
        <authorList>
            <person name="Sun Q."/>
            <person name="Zhou Y."/>
        </authorList>
    </citation>
    <scope>NUCLEOTIDE SEQUENCE</scope>
    <source>
        <strain evidence="8">CGMCC 4.7306</strain>
    </source>
</reference>
<dbReference type="InterPro" id="IPR005066">
    <property type="entry name" value="MoCF_OxRdtse_dimer"/>
</dbReference>
<evidence type="ECO:0000313" key="8">
    <source>
        <dbReference type="EMBL" id="GGL77791.1"/>
    </source>
</evidence>
<feature type="domain" description="Moybdenum cofactor oxidoreductase dimerisation" evidence="7">
    <location>
        <begin position="271"/>
        <end position="354"/>
    </location>
</feature>
<dbReference type="GO" id="GO:0030151">
    <property type="term" value="F:molybdenum ion binding"/>
    <property type="evidence" value="ECO:0007669"/>
    <property type="project" value="InterPro"/>
</dbReference>
<dbReference type="SUPFAM" id="SSF81296">
    <property type="entry name" value="E set domains"/>
    <property type="match status" value="1"/>
</dbReference>
<dbReference type="InterPro" id="IPR000572">
    <property type="entry name" value="OxRdtase_Mopterin-bd_dom"/>
</dbReference>
<keyword evidence="3" id="KW-0479">Metal-binding</keyword>
<evidence type="ECO:0000313" key="9">
    <source>
        <dbReference type="Proteomes" id="UP000613840"/>
    </source>
</evidence>
<keyword evidence="2" id="KW-0500">Molybdenum</keyword>
<sequence length="366" mass="40555">MHDVPPDPHSVRKPLPDDLVVRQDNGAESRWETMWQGVEQQSDTPTDRFFVRNHTATPLIDSSTWSLKLYGTGLRGTPDRTAPVTIDYDQLRSLPRTTQRILLECTGNGRSLFVDQQGEPAPPGTSWGLGAVGTATWTGVSLRTLLEQAGITDQATCLLPIGLDGDFSDEGVHHGPVRRPLPVSKAMDDVLVAYEMNGEPLLPDHGFPARLVVPDWVGIASIKWLGEIEVSTTPLHSPWDSTYYVMDGEPLTELVPKSVLELARNAPLRAGERHQLRGRAWSGGDKIISVEVSVDDGRSWQQAELTDDGPWMRWQVDWRPDADQRGPHTILSRATDAAGRRQPDRTPLNPRGYLFGAVVRHPVMVI</sequence>
<dbReference type="PANTHER" id="PTHR19372:SF7">
    <property type="entry name" value="SULFITE OXIDASE, MITOCHONDRIAL"/>
    <property type="match status" value="1"/>
</dbReference>
<evidence type="ECO:0000256" key="3">
    <source>
        <dbReference type="ARBA" id="ARBA00022723"/>
    </source>
</evidence>
<dbReference type="InterPro" id="IPR008335">
    <property type="entry name" value="Mopterin_OxRdtase_euk"/>
</dbReference>
<reference evidence="8" key="1">
    <citation type="journal article" date="2014" name="Int. J. Syst. Evol. Microbiol.">
        <title>Complete genome sequence of Corynebacterium casei LMG S-19264T (=DSM 44701T), isolated from a smear-ripened cheese.</title>
        <authorList>
            <consortium name="US DOE Joint Genome Institute (JGI-PGF)"/>
            <person name="Walter F."/>
            <person name="Albersmeier A."/>
            <person name="Kalinowski J."/>
            <person name="Ruckert C."/>
        </authorList>
    </citation>
    <scope>NUCLEOTIDE SEQUENCE</scope>
    <source>
        <strain evidence="8">CGMCC 4.7306</strain>
    </source>
</reference>
<dbReference type="Gene3D" id="2.60.40.650">
    <property type="match status" value="1"/>
</dbReference>
<dbReference type="Pfam" id="PF00174">
    <property type="entry name" value="Oxidored_molyb"/>
    <property type="match status" value="1"/>
</dbReference>
<evidence type="ECO:0000259" key="6">
    <source>
        <dbReference type="Pfam" id="PF00174"/>
    </source>
</evidence>
<dbReference type="GO" id="GO:0008482">
    <property type="term" value="F:sulfite oxidase activity"/>
    <property type="evidence" value="ECO:0007669"/>
    <property type="project" value="TreeGrafter"/>
</dbReference>
<accession>A0A917W6Z7</accession>
<dbReference type="GO" id="GO:0006790">
    <property type="term" value="P:sulfur compound metabolic process"/>
    <property type="evidence" value="ECO:0007669"/>
    <property type="project" value="TreeGrafter"/>
</dbReference>
<dbReference type="InterPro" id="IPR014756">
    <property type="entry name" value="Ig_E-set"/>
</dbReference>
<dbReference type="CDD" id="cd02110">
    <property type="entry name" value="SO_family_Moco_dimer"/>
    <property type="match status" value="1"/>
</dbReference>
<evidence type="ECO:0000256" key="2">
    <source>
        <dbReference type="ARBA" id="ARBA00022505"/>
    </source>
</evidence>
<dbReference type="PRINTS" id="PR00407">
    <property type="entry name" value="EUMOPTERIN"/>
</dbReference>
<comment type="cofactor">
    <cofactor evidence="1">
        <name>Mo-molybdopterin</name>
        <dbReference type="ChEBI" id="CHEBI:71302"/>
    </cofactor>
</comment>
<comment type="caution">
    <text evidence="8">The sequence shown here is derived from an EMBL/GenBank/DDBJ whole genome shotgun (WGS) entry which is preliminary data.</text>
</comment>
<dbReference type="AlphaFoldDB" id="A0A917W6Z7"/>
<keyword evidence="4" id="KW-0560">Oxidoreductase</keyword>
<dbReference type="InterPro" id="IPR036374">
    <property type="entry name" value="OxRdtase_Mopterin-bd_sf"/>
</dbReference>
<dbReference type="PANTHER" id="PTHR19372">
    <property type="entry name" value="SULFITE REDUCTASE"/>
    <property type="match status" value="1"/>
</dbReference>
<protein>
    <submittedName>
        <fullName evidence="8">Sulfite oxidase</fullName>
    </submittedName>
</protein>
<feature type="domain" description="Oxidoreductase molybdopterin-binding" evidence="6">
    <location>
        <begin position="54"/>
        <end position="239"/>
    </location>
</feature>
<organism evidence="8 9">
    <name type="scientific">Microlunatus endophyticus</name>
    <dbReference type="NCBI Taxonomy" id="1716077"/>
    <lineage>
        <taxon>Bacteria</taxon>
        <taxon>Bacillati</taxon>
        <taxon>Actinomycetota</taxon>
        <taxon>Actinomycetes</taxon>
        <taxon>Propionibacteriales</taxon>
        <taxon>Propionibacteriaceae</taxon>
        <taxon>Microlunatus</taxon>
    </lineage>
</organism>
<dbReference type="Gene3D" id="3.90.420.10">
    <property type="entry name" value="Oxidoreductase, molybdopterin-binding domain"/>
    <property type="match status" value="1"/>
</dbReference>
<evidence type="ECO:0000256" key="5">
    <source>
        <dbReference type="SAM" id="MobiDB-lite"/>
    </source>
</evidence>
<dbReference type="Proteomes" id="UP000613840">
    <property type="component" value="Unassembled WGS sequence"/>
</dbReference>
<feature type="region of interest" description="Disordered" evidence="5">
    <location>
        <begin position="323"/>
        <end position="347"/>
    </location>
</feature>
<evidence type="ECO:0000256" key="4">
    <source>
        <dbReference type="ARBA" id="ARBA00023002"/>
    </source>
</evidence>
<dbReference type="RefSeq" id="WP_229670389.1">
    <property type="nucleotide sequence ID" value="NZ_BMMZ01000012.1"/>
</dbReference>
<proteinExistence type="predicted"/>
<dbReference type="GO" id="GO:0043546">
    <property type="term" value="F:molybdopterin cofactor binding"/>
    <property type="evidence" value="ECO:0007669"/>
    <property type="project" value="TreeGrafter"/>
</dbReference>
<dbReference type="Pfam" id="PF03404">
    <property type="entry name" value="Mo-co_dimer"/>
    <property type="match status" value="1"/>
</dbReference>
<dbReference type="SUPFAM" id="SSF56524">
    <property type="entry name" value="Oxidoreductase molybdopterin-binding domain"/>
    <property type="match status" value="1"/>
</dbReference>
<keyword evidence="9" id="KW-1185">Reference proteome</keyword>
<evidence type="ECO:0000256" key="1">
    <source>
        <dbReference type="ARBA" id="ARBA00001924"/>
    </source>
</evidence>
<gene>
    <name evidence="8" type="ORF">GCM10011575_40100</name>
</gene>
<dbReference type="GO" id="GO:0020037">
    <property type="term" value="F:heme binding"/>
    <property type="evidence" value="ECO:0007669"/>
    <property type="project" value="TreeGrafter"/>
</dbReference>
<name>A0A917W6Z7_9ACTN</name>
<evidence type="ECO:0000259" key="7">
    <source>
        <dbReference type="Pfam" id="PF03404"/>
    </source>
</evidence>